<evidence type="ECO:0000313" key="1">
    <source>
        <dbReference type="EMBL" id="JAD44219.1"/>
    </source>
</evidence>
<proteinExistence type="predicted"/>
<dbReference type="AlphaFoldDB" id="A0A0A9LWI6"/>
<organism evidence="1">
    <name type="scientific">Arundo donax</name>
    <name type="common">Giant reed</name>
    <name type="synonym">Donax arundinaceus</name>
    <dbReference type="NCBI Taxonomy" id="35708"/>
    <lineage>
        <taxon>Eukaryota</taxon>
        <taxon>Viridiplantae</taxon>
        <taxon>Streptophyta</taxon>
        <taxon>Embryophyta</taxon>
        <taxon>Tracheophyta</taxon>
        <taxon>Spermatophyta</taxon>
        <taxon>Magnoliopsida</taxon>
        <taxon>Liliopsida</taxon>
        <taxon>Poales</taxon>
        <taxon>Poaceae</taxon>
        <taxon>PACMAD clade</taxon>
        <taxon>Arundinoideae</taxon>
        <taxon>Arundineae</taxon>
        <taxon>Arundo</taxon>
    </lineage>
</organism>
<dbReference type="EMBL" id="GBRH01253676">
    <property type="protein sequence ID" value="JAD44219.1"/>
    <property type="molecule type" value="Transcribed_RNA"/>
</dbReference>
<accession>A0A0A9LWI6</accession>
<sequence>MNQQQDCHNPRNNEVSKCLL</sequence>
<name>A0A0A9LWI6_ARUDO</name>
<reference evidence="1" key="2">
    <citation type="journal article" date="2015" name="Data Brief">
        <title>Shoot transcriptome of the giant reed, Arundo donax.</title>
        <authorList>
            <person name="Barrero R.A."/>
            <person name="Guerrero F.D."/>
            <person name="Moolhuijzen P."/>
            <person name="Goolsby J.A."/>
            <person name="Tidwell J."/>
            <person name="Bellgard S.E."/>
            <person name="Bellgard M.I."/>
        </authorList>
    </citation>
    <scope>NUCLEOTIDE SEQUENCE</scope>
    <source>
        <tissue evidence="1">Shoot tissue taken approximately 20 cm above the soil surface</tissue>
    </source>
</reference>
<reference evidence="1" key="1">
    <citation type="submission" date="2014-09" db="EMBL/GenBank/DDBJ databases">
        <authorList>
            <person name="Magalhaes I.L.F."/>
            <person name="Oliveira U."/>
            <person name="Santos F.R."/>
            <person name="Vidigal T.H.D.A."/>
            <person name="Brescovit A.D."/>
            <person name="Santos A.J."/>
        </authorList>
    </citation>
    <scope>NUCLEOTIDE SEQUENCE</scope>
    <source>
        <tissue evidence="1">Shoot tissue taken approximately 20 cm above the soil surface</tissue>
    </source>
</reference>
<protein>
    <submittedName>
        <fullName evidence="1">Uncharacterized protein</fullName>
    </submittedName>
</protein>